<protein>
    <submittedName>
        <fullName evidence="1">Uncharacterized protein</fullName>
    </submittedName>
</protein>
<organism evidence="1 2">
    <name type="scientific">Eumeta variegata</name>
    <name type="common">Bagworm moth</name>
    <name type="synonym">Eumeta japonica</name>
    <dbReference type="NCBI Taxonomy" id="151549"/>
    <lineage>
        <taxon>Eukaryota</taxon>
        <taxon>Metazoa</taxon>
        <taxon>Ecdysozoa</taxon>
        <taxon>Arthropoda</taxon>
        <taxon>Hexapoda</taxon>
        <taxon>Insecta</taxon>
        <taxon>Pterygota</taxon>
        <taxon>Neoptera</taxon>
        <taxon>Endopterygota</taxon>
        <taxon>Lepidoptera</taxon>
        <taxon>Glossata</taxon>
        <taxon>Ditrysia</taxon>
        <taxon>Tineoidea</taxon>
        <taxon>Psychidae</taxon>
        <taxon>Oiketicinae</taxon>
        <taxon>Eumeta</taxon>
    </lineage>
</organism>
<sequence>MPSSCASSQLIATVRIRSLAGGTTQYGREVAAFAVVFRLVSESSGDPLLSSSHDFPFILTHPSLSARYTLHQPIPKKLATHR</sequence>
<reference evidence="1 2" key="1">
    <citation type="journal article" date="2019" name="Commun. Biol.">
        <title>The bagworm genome reveals a unique fibroin gene that provides high tensile strength.</title>
        <authorList>
            <person name="Kono N."/>
            <person name="Nakamura H."/>
            <person name="Ohtoshi R."/>
            <person name="Tomita M."/>
            <person name="Numata K."/>
            <person name="Arakawa K."/>
        </authorList>
    </citation>
    <scope>NUCLEOTIDE SEQUENCE [LARGE SCALE GENOMIC DNA]</scope>
</reference>
<dbReference type="Proteomes" id="UP000299102">
    <property type="component" value="Unassembled WGS sequence"/>
</dbReference>
<dbReference type="EMBL" id="BGZK01001072">
    <property type="protein sequence ID" value="GBP70401.1"/>
    <property type="molecule type" value="Genomic_DNA"/>
</dbReference>
<gene>
    <name evidence="1" type="ORF">EVAR_45668_1</name>
</gene>
<evidence type="ECO:0000313" key="2">
    <source>
        <dbReference type="Proteomes" id="UP000299102"/>
    </source>
</evidence>
<evidence type="ECO:0000313" key="1">
    <source>
        <dbReference type="EMBL" id="GBP70401.1"/>
    </source>
</evidence>
<keyword evidence="2" id="KW-1185">Reference proteome</keyword>
<name>A0A4C1Y2F5_EUMVA</name>
<proteinExistence type="predicted"/>
<accession>A0A4C1Y2F5</accession>
<dbReference type="AlphaFoldDB" id="A0A4C1Y2F5"/>
<comment type="caution">
    <text evidence="1">The sequence shown here is derived from an EMBL/GenBank/DDBJ whole genome shotgun (WGS) entry which is preliminary data.</text>
</comment>